<dbReference type="InterPro" id="IPR036291">
    <property type="entry name" value="NAD(P)-bd_dom_sf"/>
</dbReference>
<dbReference type="Pfam" id="PF02625">
    <property type="entry name" value="XdhC_CoxI"/>
    <property type="match status" value="1"/>
</dbReference>
<reference evidence="3 4" key="1">
    <citation type="submission" date="2015-09" db="EMBL/GenBank/DDBJ databases">
        <authorList>
            <consortium name="Pathogen Informatics"/>
        </authorList>
    </citation>
    <scope>NUCLEOTIDE SEQUENCE [LARGE SCALE GENOMIC DNA]</scope>
    <source>
        <strain evidence="3 4">2789STDY5608891</strain>
    </source>
</reference>
<dbReference type="STRING" id="39490.ERS852448_02058"/>
<accession>A0A173UHI9</accession>
<dbReference type="SUPFAM" id="SSF51735">
    <property type="entry name" value="NAD(P)-binding Rossmann-fold domains"/>
    <property type="match status" value="1"/>
</dbReference>
<dbReference type="Pfam" id="PF13478">
    <property type="entry name" value="XdhC_C"/>
    <property type="match status" value="1"/>
</dbReference>
<dbReference type="GeneID" id="97389892"/>
<gene>
    <name evidence="3" type="ORF">ERS852448_02058</name>
</gene>
<dbReference type="InterPro" id="IPR027051">
    <property type="entry name" value="XdhC_Rossmann_dom"/>
</dbReference>
<dbReference type="Proteomes" id="UP000095492">
    <property type="component" value="Unassembled WGS sequence"/>
</dbReference>
<organism evidence="3 4">
    <name type="scientific">Eubacterium ramulus</name>
    <dbReference type="NCBI Taxonomy" id="39490"/>
    <lineage>
        <taxon>Bacteria</taxon>
        <taxon>Bacillati</taxon>
        <taxon>Bacillota</taxon>
        <taxon>Clostridia</taxon>
        <taxon>Eubacteriales</taxon>
        <taxon>Eubacteriaceae</taxon>
        <taxon>Eubacterium</taxon>
    </lineage>
</organism>
<evidence type="ECO:0000259" key="2">
    <source>
        <dbReference type="Pfam" id="PF13478"/>
    </source>
</evidence>
<dbReference type="InterPro" id="IPR003777">
    <property type="entry name" value="XdhC_CoxI"/>
</dbReference>
<dbReference type="InterPro" id="IPR052698">
    <property type="entry name" value="MoCofactor_Util/Proc"/>
</dbReference>
<name>A0A173UHI9_EUBRA</name>
<protein>
    <submittedName>
        <fullName evidence="3">Xanthine dehydrogenase accessory protein XdhC</fullName>
    </submittedName>
</protein>
<dbReference type="OrthoDB" id="9773039at2"/>
<dbReference type="RefSeq" id="WP_055290469.1">
    <property type="nucleotide sequence ID" value="NZ_CP173382.1"/>
</dbReference>
<evidence type="ECO:0000313" key="4">
    <source>
        <dbReference type="Proteomes" id="UP000095492"/>
    </source>
</evidence>
<feature type="domain" description="XdhC Rossmann" evidence="2">
    <location>
        <begin position="38"/>
        <end position="181"/>
    </location>
</feature>
<evidence type="ECO:0000259" key="1">
    <source>
        <dbReference type="Pfam" id="PF02625"/>
    </source>
</evidence>
<evidence type="ECO:0000313" key="3">
    <source>
        <dbReference type="EMBL" id="CUN14294.1"/>
    </source>
</evidence>
<feature type="domain" description="XdhC- CoxI" evidence="1">
    <location>
        <begin position="219"/>
        <end position="276"/>
    </location>
</feature>
<proteinExistence type="predicted"/>
<dbReference type="PANTHER" id="PTHR30388:SF6">
    <property type="entry name" value="XANTHINE DEHYDROGENASE SUBUNIT A-RELATED"/>
    <property type="match status" value="1"/>
</dbReference>
<dbReference type="Gene3D" id="3.40.50.720">
    <property type="entry name" value="NAD(P)-binding Rossmann-like Domain"/>
    <property type="match status" value="1"/>
</dbReference>
<sequence>MQEIKKLLEDIKQTGEGSLELKIENIVYERRFYRPERLIILGGGHVGQAISKFASAAGFYVIEVDDRPSFANRTYFPDAEEIYCEEFEKAIDQIQIGGNDYVTVVTRGHRFDLTCLRKVLSGIFPRYLGMMGSKRRVAGIVDLLQKEGNSGETVAQIHMPIGLNIGALTVPEIAISIVAELIEERRKGTPRRSHSQLLTCTDTDPRVIEMLGDPNVGKAMLLVYDTSGSTPVKSGALMTVNSNLQTAGTIGGGCTENEVLREAFRMIGTGEEKVFSLDMSNEVAADQGMVCGGRMLVYVVDI</sequence>
<dbReference type="EMBL" id="CYYA01000014">
    <property type="protein sequence ID" value="CUN14294.1"/>
    <property type="molecule type" value="Genomic_DNA"/>
</dbReference>
<dbReference type="PANTHER" id="PTHR30388">
    <property type="entry name" value="ALDEHYDE OXIDOREDUCTASE MOLYBDENUM COFACTOR ASSEMBLY PROTEIN"/>
    <property type="match status" value="1"/>
</dbReference>
<dbReference type="AlphaFoldDB" id="A0A173UHI9"/>